<name>A0A1H3NP97_9ACTN</name>
<gene>
    <name evidence="2" type="ORF">SAMN05421684_2207</name>
</gene>
<dbReference type="AlphaFoldDB" id="A0A1H3NP97"/>
<dbReference type="STRING" id="137265.SAMN05421684_2207"/>
<dbReference type="InterPro" id="IPR024344">
    <property type="entry name" value="MDMPI_metal-binding"/>
</dbReference>
<dbReference type="EMBL" id="FNQB01000001">
    <property type="protein sequence ID" value="SDY90500.1"/>
    <property type="molecule type" value="Genomic_DNA"/>
</dbReference>
<dbReference type="OrthoDB" id="5185819at2"/>
<dbReference type="InterPro" id="IPR034660">
    <property type="entry name" value="DinB/YfiT-like"/>
</dbReference>
<dbReference type="Pfam" id="PF11716">
    <property type="entry name" value="MDMPI_N"/>
    <property type="match status" value="1"/>
</dbReference>
<evidence type="ECO:0000313" key="3">
    <source>
        <dbReference type="Proteomes" id="UP000199632"/>
    </source>
</evidence>
<dbReference type="RefSeq" id="WP_090789816.1">
    <property type="nucleotide sequence ID" value="NZ_BOND01000026.1"/>
</dbReference>
<dbReference type="NCBIfam" id="TIGR03083">
    <property type="entry name" value="maleylpyruvate isomerase family mycothiol-dependent enzyme"/>
    <property type="match status" value="1"/>
</dbReference>
<accession>A0A1H3NP97</accession>
<dbReference type="Proteomes" id="UP000199632">
    <property type="component" value="Unassembled WGS sequence"/>
</dbReference>
<proteinExistence type="predicted"/>
<sequence length="265" mass="29128">MTTTRTPEISRYAPRTASLDRDLATQLAVTEYQRGEELLTQLSAEHWSAPTVNTGWDVRATAGHMIGMMEMMGSLAQLIYQQMAAQRVARSAGAPVSIDALTALQVRRNAGLTVDELIGKYRTLVPKAVRGRQRVPAVIRRRTLPERQLVGGRLERWTLGYLIDVVLTRDPFMHRLDIHAATGLPPQITGEHEGRIIDGVVQEWAERHGRPYTLHLTGPAGGHWSTGTGDPIRLDALDFCRVTSGRPAATSNVEPAGLLTTAVPF</sequence>
<dbReference type="Gene3D" id="1.20.120.450">
    <property type="entry name" value="dinb family like domain"/>
    <property type="match status" value="1"/>
</dbReference>
<evidence type="ECO:0000259" key="1">
    <source>
        <dbReference type="Pfam" id="PF11716"/>
    </source>
</evidence>
<feature type="domain" description="Mycothiol-dependent maleylpyruvate isomerase metal-binding" evidence="1">
    <location>
        <begin position="33"/>
        <end position="144"/>
    </location>
</feature>
<keyword evidence="3" id="KW-1185">Reference proteome</keyword>
<dbReference type="SUPFAM" id="SSF109854">
    <property type="entry name" value="DinB/YfiT-like putative metalloenzymes"/>
    <property type="match status" value="1"/>
</dbReference>
<dbReference type="InterPro" id="IPR017517">
    <property type="entry name" value="Maleyloyr_isom"/>
</dbReference>
<evidence type="ECO:0000313" key="2">
    <source>
        <dbReference type="EMBL" id="SDY90500.1"/>
    </source>
</evidence>
<organism evidence="2 3">
    <name type="scientific">Asanoa ishikariensis</name>
    <dbReference type="NCBI Taxonomy" id="137265"/>
    <lineage>
        <taxon>Bacteria</taxon>
        <taxon>Bacillati</taxon>
        <taxon>Actinomycetota</taxon>
        <taxon>Actinomycetes</taxon>
        <taxon>Micromonosporales</taxon>
        <taxon>Micromonosporaceae</taxon>
        <taxon>Asanoa</taxon>
    </lineage>
</organism>
<protein>
    <submittedName>
        <fullName evidence="2">TIGR03083 family protein</fullName>
    </submittedName>
</protein>
<dbReference type="GO" id="GO:0046872">
    <property type="term" value="F:metal ion binding"/>
    <property type="evidence" value="ECO:0007669"/>
    <property type="project" value="InterPro"/>
</dbReference>
<reference evidence="3" key="1">
    <citation type="submission" date="2016-10" db="EMBL/GenBank/DDBJ databases">
        <authorList>
            <person name="Varghese N."/>
            <person name="Submissions S."/>
        </authorList>
    </citation>
    <scope>NUCLEOTIDE SEQUENCE [LARGE SCALE GENOMIC DNA]</scope>
    <source>
        <strain evidence="3">DSM 44718</strain>
    </source>
</reference>